<dbReference type="Proteomes" id="UP000195402">
    <property type="component" value="Unassembled WGS sequence"/>
</dbReference>
<gene>
    <name evidence="1" type="ORF">BVC80_8975g13</name>
</gene>
<reference evidence="1 2" key="1">
    <citation type="journal article" date="2017" name="Mol. Plant">
        <title>The Genome of Medicinal Plant Macleaya cordata Provides New Insights into Benzylisoquinoline Alkaloids Metabolism.</title>
        <authorList>
            <person name="Liu X."/>
            <person name="Liu Y."/>
            <person name="Huang P."/>
            <person name="Ma Y."/>
            <person name="Qing Z."/>
            <person name="Tang Q."/>
            <person name="Cao H."/>
            <person name="Cheng P."/>
            <person name="Zheng Y."/>
            <person name="Yuan Z."/>
            <person name="Zhou Y."/>
            <person name="Liu J."/>
            <person name="Tang Z."/>
            <person name="Zhuo Y."/>
            <person name="Zhang Y."/>
            <person name="Yu L."/>
            <person name="Huang J."/>
            <person name="Yang P."/>
            <person name="Peng Q."/>
            <person name="Zhang J."/>
            <person name="Jiang W."/>
            <person name="Zhang Z."/>
            <person name="Lin K."/>
            <person name="Ro D.K."/>
            <person name="Chen X."/>
            <person name="Xiong X."/>
            <person name="Shang Y."/>
            <person name="Huang S."/>
            <person name="Zeng J."/>
        </authorList>
    </citation>
    <scope>NUCLEOTIDE SEQUENCE [LARGE SCALE GENOMIC DNA]</scope>
    <source>
        <strain evidence="2">cv. BLH2017</strain>
        <tissue evidence="1">Root</tissue>
    </source>
</reference>
<dbReference type="EMBL" id="MVGT01000589">
    <property type="protein sequence ID" value="OVA16324.1"/>
    <property type="molecule type" value="Genomic_DNA"/>
</dbReference>
<accession>A0A200R0R9</accession>
<evidence type="ECO:0000313" key="1">
    <source>
        <dbReference type="EMBL" id="OVA16324.1"/>
    </source>
</evidence>
<dbReference type="OMA" id="PPRTYKL"/>
<comment type="caution">
    <text evidence="1">The sequence shown here is derived from an EMBL/GenBank/DDBJ whole genome shotgun (WGS) entry which is preliminary data.</text>
</comment>
<keyword evidence="2" id="KW-1185">Reference proteome</keyword>
<organism evidence="1 2">
    <name type="scientific">Macleaya cordata</name>
    <name type="common">Five-seeded plume-poppy</name>
    <name type="synonym">Bocconia cordata</name>
    <dbReference type="NCBI Taxonomy" id="56857"/>
    <lineage>
        <taxon>Eukaryota</taxon>
        <taxon>Viridiplantae</taxon>
        <taxon>Streptophyta</taxon>
        <taxon>Embryophyta</taxon>
        <taxon>Tracheophyta</taxon>
        <taxon>Spermatophyta</taxon>
        <taxon>Magnoliopsida</taxon>
        <taxon>Ranunculales</taxon>
        <taxon>Papaveraceae</taxon>
        <taxon>Papaveroideae</taxon>
        <taxon>Macleaya</taxon>
    </lineage>
</organism>
<name>A0A200R0R9_MACCD</name>
<dbReference type="AlphaFoldDB" id="A0A200R0R9"/>
<evidence type="ECO:0000313" key="2">
    <source>
        <dbReference type="Proteomes" id="UP000195402"/>
    </source>
</evidence>
<protein>
    <recommendedName>
        <fullName evidence="3">Reverse transcriptase domain-containing protein</fullName>
    </recommendedName>
</protein>
<dbReference type="InParanoid" id="A0A200R0R9"/>
<evidence type="ECO:0008006" key="3">
    <source>
        <dbReference type="Google" id="ProtNLM"/>
    </source>
</evidence>
<sequence length="100" mass="11873">MELLEEQREEALQRLIQYQQAMKLGYDIKLRERSFKPGEFVLRKTRAATMEPNSGKLGTNWEGPYIIDKPTSKGSYYLRNLDGQVFSKPWNSFHLKKFYH</sequence>
<proteinExistence type="predicted"/>
<dbReference type="OrthoDB" id="1744372at2759"/>